<feature type="compositionally biased region" description="Low complexity" evidence="10">
    <location>
        <begin position="17"/>
        <end position="28"/>
    </location>
</feature>
<feature type="transmembrane region" description="Helical" evidence="11">
    <location>
        <begin position="390"/>
        <end position="411"/>
    </location>
</feature>
<dbReference type="EMBL" id="JAUEPL010000013">
    <property type="protein sequence ID" value="MDN3294701.1"/>
    <property type="molecule type" value="Genomic_DNA"/>
</dbReference>
<name>A0ABT7Z6I8_9ACTN</name>
<evidence type="ECO:0000259" key="12">
    <source>
        <dbReference type="Pfam" id="PF13231"/>
    </source>
</evidence>
<protein>
    <submittedName>
        <fullName evidence="13">Glycosyltransferase family 39 protein</fullName>
        <ecNumber evidence="13">2.4.-.-</ecNumber>
    </submittedName>
</protein>
<evidence type="ECO:0000256" key="1">
    <source>
        <dbReference type="ARBA" id="ARBA00004477"/>
    </source>
</evidence>
<evidence type="ECO:0000313" key="14">
    <source>
        <dbReference type="Proteomes" id="UP001174050"/>
    </source>
</evidence>
<comment type="pathway">
    <text evidence="2">Glycolipid biosynthesis; glycosylphosphatidylinositol-anchor biosynthesis.</text>
</comment>
<comment type="subcellular location">
    <subcellularLocation>
        <location evidence="1">Endoplasmic reticulum membrane</location>
        <topology evidence="1">Multi-pass membrane protein</topology>
    </subcellularLocation>
</comment>
<dbReference type="Proteomes" id="UP001174050">
    <property type="component" value="Unassembled WGS sequence"/>
</dbReference>
<evidence type="ECO:0000256" key="4">
    <source>
        <dbReference type="ARBA" id="ARBA00022676"/>
    </source>
</evidence>
<feature type="transmembrane region" description="Helical" evidence="11">
    <location>
        <begin position="199"/>
        <end position="224"/>
    </location>
</feature>
<comment type="caution">
    <text evidence="13">The sequence shown here is derived from an EMBL/GenBank/DDBJ whole genome shotgun (WGS) entry which is preliminary data.</text>
</comment>
<keyword evidence="14" id="KW-1185">Reference proteome</keyword>
<evidence type="ECO:0000256" key="3">
    <source>
        <dbReference type="ARBA" id="ARBA00022502"/>
    </source>
</evidence>
<dbReference type="PANTHER" id="PTHR12468:SF2">
    <property type="entry name" value="GPI MANNOSYLTRANSFERASE 2"/>
    <property type="match status" value="1"/>
</dbReference>
<evidence type="ECO:0000256" key="10">
    <source>
        <dbReference type="SAM" id="MobiDB-lite"/>
    </source>
</evidence>
<feature type="transmembrane region" description="Helical" evidence="11">
    <location>
        <begin position="318"/>
        <end position="336"/>
    </location>
</feature>
<dbReference type="PANTHER" id="PTHR12468">
    <property type="entry name" value="GPI MANNOSYLTRANSFERASE 2"/>
    <property type="match status" value="1"/>
</dbReference>
<feature type="transmembrane region" description="Helical" evidence="11">
    <location>
        <begin position="40"/>
        <end position="60"/>
    </location>
</feature>
<feature type="compositionally biased region" description="Polar residues" evidence="10">
    <location>
        <begin position="1"/>
        <end position="12"/>
    </location>
</feature>
<dbReference type="RefSeq" id="WP_290111768.1">
    <property type="nucleotide sequence ID" value="NZ_JAUEPL010000013.1"/>
</dbReference>
<evidence type="ECO:0000256" key="5">
    <source>
        <dbReference type="ARBA" id="ARBA00022679"/>
    </source>
</evidence>
<keyword evidence="5 13" id="KW-0808">Transferase</keyword>
<feature type="domain" description="Glycosyltransferase RgtA/B/C/D-like" evidence="12">
    <location>
        <begin position="104"/>
        <end position="226"/>
    </location>
</feature>
<evidence type="ECO:0000256" key="2">
    <source>
        <dbReference type="ARBA" id="ARBA00004687"/>
    </source>
</evidence>
<keyword evidence="7" id="KW-0256">Endoplasmic reticulum</keyword>
<feature type="transmembrane region" description="Helical" evidence="11">
    <location>
        <begin position="252"/>
        <end position="272"/>
    </location>
</feature>
<dbReference type="InterPro" id="IPR007315">
    <property type="entry name" value="PIG-V/Gpi18"/>
</dbReference>
<proteinExistence type="predicted"/>
<evidence type="ECO:0000256" key="9">
    <source>
        <dbReference type="ARBA" id="ARBA00023136"/>
    </source>
</evidence>
<keyword evidence="6 11" id="KW-0812">Transmembrane</keyword>
<organism evidence="13 14">
    <name type="scientific">Streptomyces ficellus</name>
    <dbReference type="NCBI Taxonomy" id="1977088"/>
    <lineage>
        <taxon>Bacteria</taxon>
        <taxon>Bacillati</taxon>
        <taxon>Actinomycetota</taxon>
        <taxon>Actinomycetes</taxon>
        <taxon>Kitasatosporales</taxon>
        <taxon>Streptomycetaceae</taxon>
        <taxon>Streptomyces</taxon>
    </lineage>
</organism>
<dbReference type="GO" id="GO:0016757">
    <property type="term" value="F:glycosyltransferase activity"/>
    <property type="evidence" value="ECO:0007669"/>
    <property type="project" value="UniProtKB-KW"/>
</dbReference>
<keyword evidence="4 13" id="KW-0328">Glycosyltransferase</keyword>
<feature type="transmembrane region" description="Helical" evidence="11">
    <location>
        <begin position="123"/>
        <end position="144"/>
    </location>
</feature>
<evidence type="ECO:0000256" key="7">
    <source>
        <dbReference type="ARBA" id="ARBA00022824"/>
    </source>
</evidence>
<keyword evidence="9 11" id="KW-0472">Membrane</keyword>
<feature type="region of interest" description="Disordered" evidence="10">
    <location>
        <begin position="1"/>
        <end position="28"/>
    </location>
</feature>
<feature type="transmembrane region" description="Helical" evidence="11">
    <location>
        <begin position="343"/>
        <end position="361"/>
    </location>
</feature>
<keyword evidence="8 11" id="KW-1133">Transmembrane helix</keyword>
<reference evidence="13" key="1">
    <citation type="submission" date="2023-06" db="EMBL/GenBank/DDBJ databases">
        <title>WGS-Sequencing of Streptomyces ficellus isolate 21 collected from sand in Gara Djebilet Iron Mine in Algeria.</title>
        <authorList>
            <person name="Zegers G.P."/>
            <person name="Gomez A."/>
            <person name="Gueddou A."/>
            <person name="Zahara A.F."/>
            <person name="Worth M."/>
            <person name="Sevigny J.L."/>
            <person name="Tisa L."/>
        </authorList>
    </citation>
    <scope>NUCLEOTIDE SEQUENCE</scope>
    <source>
        <strain evidence="13">AS11</strain>
    </source>
</reference>
<dbReference type="Pfam" id="PF13231">
    <property type="entry name" value="PMT_2"/>
    <property type="match status" value="1"/>
</dbReference>
<feature type="transmembrane region" description="Helical" evidence="11">
    <location>
        <begin position="156"/>
        <end position="187"/>
    </location>
</feature>
<evidence type="ECO:0000256" key="11">
    <source>
        <dbReference type="SAM" id="Phobius"/>
    </source>
</evidence>
<gene>
    <name evidence="13" type="ORF">QWM81_11665</name>
</gene>
<accession>A0ABT7Z6I8</accession>
<keyword evidence="3" id="KW-0337">GPI-anchor biosynthesis</keyword>
<evidence type="ECO:0000256" key="8">
    <source>
        <dbReference type="ARBA" id="ARBA00022989"/>
    </source>
</evidence>
<sequence length="416" mass="43988">MPQLQTCASTDTGWAASGPSAGRRTRPGPGARIVAAARRAWPALLGYAVVRALGVALVLARTDKTLLDALASRWDTAWYLTIAEEGYPATCPRQGELCRYAFFPLYPTLIRGAAAVSPLSAQAAAWLIAMAASMAAAWGIFAVIDRVAGGRAASVTVVMWGIVPHAVVQSMAYTEALFTAVAAWALYAVLTHRWLTAGLLALLAGLTRPTGAALVAAVVLYALWTLCRRPAPRPALGGGAPRWLAEEDGRPVARLVGAVVVAPLGWCFWFGWVGHRAGRWDGYFRVQQRWGSAFDGGAYTMRQLNAVFTQATISLDKVVIAGTIAACVVLLLICVLQRQPAPLLVYAAATLLITLGGAGYFHSKARFLLPAFTLLLPLAKPLARARPAVAWTLLAGATVVSSAYGSFLLTVSGHSP</sequence>
<evidence type="ECO:0000256" key="6">
    <source>
        <dbReference type="ARBA" id="ARBA00022692"/>
    </source>
</evidence>
<dbReference type="EC" id="2.4.-.-" evidence="13"/>
<dbReference type="InterPro" id="IPR038731">
    <property type="entry name" value="RgtA/B/C-like"/>
</dbReference>
<evidence type="ECO:0000313" key="13">
    <source>
        <dbReference type="EMBL" id="MDN3294701.1"/>
    </source>
</evidence>